<accession>A0A9D4J1Y3</accession>
<reference evidence="1" key="2">
    <citation type="submission" date="2020-11" db="EMBL/GenBank/DDBJ databases">
        <authorList>
            <person name="McCartney M.A."/>
            <person name="Auch B."/>
            <person name="Kono T."/>
            <person name="Mallez S."/>
            <person name="Becker A."/>
            <person name="Gohl D.M."/>
            <person name="Silverstein K.A.T."/>
            <person name="Koren S."/>
            <person name="Bechman K.B."/>
            <person name="Herman A."/>
            <person name="Abrahante J.E."/>
            <person name="Garbe J."/>
        </authorList>
    </citation>
    <scope>NUCLEOTIDE SEQUENCE</scope>
    <source>
        <strain evidence="1">Duluth1</strain>
        <tissue evidence="1">Whole animal</tissue>
    </source>
</reference>
<dbReference type="Proteomes" id="UP000828390">
    <property type="component" value="Unassembled WGS sequence"/>
</dbReference>
<gene>
    <name evidence="1" type="ORF">DPMN_146282</name>
</gene>
<evidence type="ECO:0000313" key="2">
    <source>
        <dbReference type="Proteomes" id="UP000828390"/>
    </source>
</evidence>
<comment type="caution">
    <text evidence="1">The sequence shown here is derived from an EMBL/GenBank/DDBJ whole genome shotgun (WGS) entry which is preliminary data.</text>
</comment>
<keyword evidence="2" id="KW-1185">Reference proteome</keyword>
<evidence type="ECO:0000313" key="1">
    <source>
        <dbReference type="EMBL" id="KAH3792783.1"/>
    </source>
</evidence>
<dbReference type="AlphaFoldDB" id="A0A9D4J1Y3"/>
<proteinExistence type="predicted"/>
<dbReference type="EMBL" id="JAIWYP010000007">
    <property type="protein sequence ID" value="KAH3792783.1"/>
    <property type="molecule type" value="Genomic_DNA"/>
</dbReference>
<reference evidence="1" key="1">
    <citation type="journal article" date="2019" name="bioRxiv">
        <title>The Genome of the Zebra Mussel, Dreissena polymorpha: A Resource for Invasive Species Research.</title>
        <authorList>
            <person name="McCartney M.A."/>
            <person name="Auch B."/>
            <person name="Kono T."/>
            <person name="Mallez S."/>
            <person name="Zhang Y."/>
            <person name="Obille A."/>
            <person name="Becker A."/>
            <person name="Abrahante J.E."/>
            <person name="Garbe J."/>
            <person name="Badalamenti J.P."/>
            <person name="Herman A."/>
            <person name="Mangelson H."/>
            <person name="Liachko I."/>
            <person name="Sullivan S."/>
            <person name="Sone E.D."/>
            <person name="Koren S."/>
            <person name="Silverstein K.A.T."/>
            <person name="Beckman K.B."/>
            <person name="Gohl D.M."/>
        </authorList>
    </citation>
    <scope>NUCLEOTIDE SEQUENCE</scope>
    <source>
        <strain evidence="1">Duluth1</strain>
        <tissue evidence="1">Whole animal</tissue>
    </source>
</reference>
<protein>
    <submittedName>
        <fullName evidence="1">Uncharacterized protein</fullName>
    </submittedName>
</protein>
<name>A0A9D4J1Y3_DREPO</name>
<organism evidence="1 2">
    <name type="scientific">Dreissena polymorpha</name>
    <name type="common">Zebra mussel</name>
    <name type="synonym">Mytilus polymorpha</name>
    <dbReference type="NCBI Taxonomy" id="45954"/>
    <lineage>
        <taxon>Eukaryota</taxon>
        <taxon>Metazoa</taxon>
        <taxon>Spiralia</taxon>
        <taxon>Lophotrochozoa</taxon>
        <taxon>Mollusca</taxon>
        <taxon>Bivalvia</taxon>
        <taxon>Autobranchia</taxon>
        <taxon>Heteroconchia</taxon>
        <taxon>Euheterodonta</taxon>
        <taxon>Imparidentia</taxon>
        <taxon>Neoheterodontei</taxon>
        <taxon>Myida</taxon>
        <taxon>Dreissenoidea</taxon>
        <taxon>Dreissenidae</taxon>
        <taxon>Dreissena</taxon>
    </lineage>
</organism>
<sequence length="74" mass="8668">MFPEGRKSIVFHQDSVSIQTSKQTLQLYKKENVNLMTVKNGCQSLRVLLKWTFSIKGIIKRRLQKRNVNSFQQA</sequence>